<evidence type="ECO:0000313" key="2">
    <source>
        <dbReference type="EMBL" id="SCL85997.1"/>
    </source>
</evidence>
<dbReference type="PANTHER" id="PTHR30153">
    <property type="entry name" value="REPLICATIVE DNA HELICASE DNAB"/>
    <property type="match status" value="1"/>
</dbReference>
<dbReference type="GO" id="GO:0005829">
    <property type="term" value="C:cytosol"/>
    <property type="evidence" value="ECO:0007669"/>
    <property type="project" value="TreeGrafter"/>
</dbReference>
<protein>
    <recommendedName>
        <fullName evidence="1">SF4 helicase domain-containing protein</fullName>
    </recommendedName>
</protein>
<evidence type="ECO:0000313" key="3">
    <source>
        <dbReference type="Proteomes" id="UP000242164"/>
    </source>
</evidence>
<proteinExistence type="predicted"/>
<dbReference type="Pfam" id="PF03796">
    <property type="entry name" value="DnaB_C"/>
    <property type="match status" value="1"/>
</dbReference>
<dbReference type="SUPFAM" id="SSF52540">
    <property type="entry name" value="P-loop containing nucleoside triphosphate hydrolases"/>
    <property type="match status" value="1"/>
</dbReference>
<dbReference type="InterPro" id="IPR027417">
    <property type="entry name" value="P-loop_NTPase"/>
</dbReference>
<comment type="caution">
    <text evidence="2">The sequence shown here is derived from an EMBL/GenBank/DDBJ whole genome shotgun (WGS) entry which is preliminary data.</text>
</comment>
<dbReference type="GO" id="GO:0003678">
    <property type="term" value="F:DNA helicase activity"/>
    <property type="evidence" value="ECO:0007669"/>
    <property type="project" value="InterPro"/>
</dbReference>
<dbReference type="EMBL" id="FMIK01000017">
    <property type="protein sequence ID" value="SCL85997.1"/>
    <property type="molecule type" value="Genomic_DNA"/>
</dbReference>
<organism evidence="2 3">
    <name type="scientific">Bacillus cytotoxicus</name>
    <dbReference type="NCBI Taxonomy" id="580165"/>
    <lineage>
        <taxon>Bacteria</taxon>
        <taxon>Bacillati</taxon>
        <taxon>Bacillota</taxon>
        <taxon>Bacilli</taxon>
        <taxon>Bacillales</taxon>
        <taxon>Bacillaceae</taxon>
        <taxon>Bacillus</taxon>
        <taxon>Bacillus cereus group</taxon>
    </lineage>
</organism>
<gene>
    <name evidence="2" type="ORF">BCB44BAC_00869</name>
</gene>
<dbReference type="PANTHER" id="PTHR30153:SF2">
    <property type="entry name" value="REPLICATIVE DNA HELICASE"/>
    <property type="match status" value="1"/>
</dbReference>
<dbReference type="GO" id="GO:0005524">
    <property type="term" value="F:ATP binding"/>
    <property type="evidence" value="ECO:0007669"/>
    <property type="project" value="InterPro"/>
</dbReference>
<accession>A0AAX2CDF3</accession>
<dbReference type="InterPro" id="IPR007694">
    <property type="entry name" value="DNA_helicase_DnaB-like_C"/>
</dbReference>
<dbReference type="Gene3D" id="3.40.50.300">
    <property type="entry name" value="P-loop containing nucleotide triphosphate hydrolases"/>
    <property type="match status" value="1"/>
</dbReference>
<dbReference type="Proteomes" id="UP000242164">
    <property type="component" value="Unassembled WGS sequence"/>
</dbReference>
<reference evidence="2 3" key="1">
    <citation type="submission" date="2016-08" db="EMBL/GenBank/DDBJ databases">
        <authorList>
            <person name="Loux V."/>
            <person name="Rue O."/>
        </authorList>
    </citation>
    <scope>NUCLEOTIDE SEQUENCE [LARGE SCALE GENOMIC DNA]</scope>
    <source>
        <strain evidence="2 3">AFSSA_08CEB44bac</strain>
    </source>
</reference>
<feature type="domain" description="SF4 helicase" evidence="1">
    <location>
        <begin position="1"/>
        <end position="63"/>
    </location>
</feature>
<dbReference type="AlphaFoldDB" id="A0AAX2CDF3"/>
<sequence>MIIDYLQLITGDLNYRGNRFQEMSEISRKLKGMARDLNVCIIALSQLSREVESRQENDRFYVT</sequence>
<name>A0AAX2CDF3_9BACI</name>
<dbReference type="GO" id="GO:0006260">
    <property type="term" value="P:DNA replication"/>
    <property type="evidence" value="ECO:0007669"/>
    <property type="project" value="InterPro"/>
</dbReference>
<dbReference type="PROSITE" id="PS51199">
    <property type="entry name" value="SF4_HELICASE"/>
    <property type="match status" value="1"/>
</dbReference>
<evidence type="ECO:0000259" key="1">
    <source>
        <dbReference type="PROSITE" id="PS51199"/>
    </source>
</evidence>